<keyword evidence="5" id="KW-0325">Glycoprotein</keyword>
<dbReference type="Gene3D" id="3.40.50.1820">
    <property type="entry name" value="alpha/beta hydrolase"/>
    <property type="match status" value="1"/>
</dbReference>
<evidence type="ECO:0000313" key="6">
    <source>
        <dbReference type="EMBL" id="UXP70933.1"/>
    </source>
</evidence>
<dbReference type="SUPFAM" id="SSF53474">
    <property type="entry name" value="alpha/beta-Hydrolases"/>
    <property type="match status" value="1"/>
</dbReference>
<evidence type="ECO:0000256" key="4">
    <source>
        <dbReference type="ARBA" id="ARBA00022801"/>
    </source>
</evidence>
<gene>
    <name evidence="6" type="ORF">tmp_000012</name>
</gene>
<dbReference type="InterPro" id="IPR008758">
    <property type="entry name" value="Peptidase_S28"/>
</dbReference>
<dbReference type="AlphaFoldDB" id="A0A977T778"/>
<dbReference type="GO" id="GO:0070008">
    <property type="term" value="F:serine-type exopeptidase activity"/>
    <property type="evidence" value="ECO:0007669"/>
    <property type="project" value="InterPro"/>
</dbReference>
<dbReference type="PANTHER" id="PTHR11010">
    <property type="entry name" value="PROTEASE S28 PRO-X CARBOXYPEPTIDASE-RELATED"/>
    <property type="match status" value="1"/>
</dbReference>
<dbReference type="EMBL" id="OP056329">
    <property type="protein sequence ID" value="UXP70933.1"/>
    <property type="molecule type" value="Genomic_DNA"/>
</dbReference>
<dbReference type="GO" id="GO:0008239">
    <property type="term" value="F:dipeptidyl-peptidase activity"/>
    <property type="evidence" value="ECO:0007669"/>
    <property type="project" value="TreeGrafter"/>
</dbReference>
<reference evidence="6" key="1">
    <citation type="journal article" date="2022" name="bioRxiv">
        <title>Energy transfer in ubiquitous rhodopsin pumps with xanthophyll antennas.</title>
        <authorList>
            <person name="Chazan A."/>
            <person name="Das I."/>
            <person name="Fujiwara T."/>
            <person name="Murakoshi S."/>
            <person name="Shihoya W."/>
            <person name="Rozenberg A."/>
            <person name="Molina-Marquez A."/>
            <person name="Larom S."/>
            <person name="Pushkarev A."/>
            <person name="Malakar P."/>
            <person name="Ruhman S."/>
            <person name="Hasegawa M."/>
            <person name="Tsukamoto Y."/>
            <person name="Ishizuka T."/>
            <person name="Konno M."/>
            <person name="Nagata T."/>
            <person name="Inoue K."/>
            <person name="Mizuno Y."/>
            <person name="Katayama K."/>
            <person name="Abe-Yoshizumi R."/>
            <person name="Kandori H."/>
            <person name="Leon R.M."/>
            <person name="Yoshizawa S."/>
            <person name="Sheves M."/>
            <person name="Nureki O."/>
            <person name="Beja O."/>
        </authorList>
    </citation>
    <scope>NUCLEOTIDE SEQUENCE</scope>
</reference>
<dbReference type="Pfam" id="PF05577">
    <property type="entry name" value="Peptidase_S28"/>
    <property type="match status" value="1"/>
</dbReference>
<organism evidence="6">
    <name type="scientific">uncultured Bdellovibrionales bacterium</name>
    <dbReference type="NCBI Taxonomy" id="395355"/>
    <lineage>
        <taxon>Bacteria</taxon>
        <taxon>Pseudomonadati</taxon>
        <taxon>Bdellovibrionota</taxon>
        <taxon>Bdellovibrionia</taxon>
        <taxon>Bdellovibrionales</taxon>
        <taxon>environmental samples</taxon>
    </lineage>
</organism>
<comment type="similarity">
    <text evidence="1">Belongs to the peptidase S28 family.</text>
</comment>
<accession>A0A977T778</accession>
<dbReference type="SMR" id="A0A977T778"/>
<sequence>MVVMILGALMKLLALLGILIVVSARADYKDFYFQRAKSKSIDHRWSQEIQLRLETHEFEQRVNHSDTKDSRTFKQRYFINTQFAESSLAPTLFYLCGESVCEGFSGVMATYAKELKANLVAIEHRYYGKSHPFSQLTTENLKYLTTEFALIDAASLQKHLMDSLGFKGKWIVFGGSYAGSLAAYYRQKFPDLTVGALASSGPVKAKANFEEYDQHVAKVAGPDCLKNIKRVVKQVEDSLSNPVDLNLLKKKFSAEALLTELDFMYLIADMAALAVQYGYRDHFCELIASENPIDGYASFTQEIFQSWGLTALSGSASGAVSLNPADYEKDFGMRQWLYQSCTEYGYWQNAYHDESQSARSKWINQKYHDDVCRRLFGIEKPSNTELTNRTFFLPLLSPTTTHIFFTNGSQDPWINLSIAKENGNLTNPNISGVTIDGAAHCDDLRTPKDEDSSSLKSARAQFIEFAKSWLKN</sequence>
<dbReference type="InterPro" id="IPR042269">
    <property type="entry name" value="Ser_carbopepase_S28_SKS"/>
</dbReference>
<dbReference type="GO" id="GO:0006508">
    <property type="term" value="P:proteolysis"/>
    <property type="evidence" value="ECO:0007669"/>
    <property type="project" value="UniProtKB-KW"/>
</dbReference>
<dbReference type="PANTHER" id="PTHR11010:SF38">
    <property type="entry name" value="LYSOSOMAL PRO-X CARBOXYPEPTIDASE"/>
    <property type="match status" value="1"/>
</dbReference>
<keyword evidence="3" id="KW-0732">Signal</keyword>
<dbReference type="Gene3D" id="1.20.120.980">
    <property type="entry name" value="Serine carboxypeptidase S28, SKS domain"/>
    <property type="match status" value="1"/>
</dbReference>
<evidence type="ECO:0000256" key="5">
    <source>
        <dbReference type="ARBA" id="ARBA00023180"/>
    </source>
</evidence>
<dbReference type="InterPro" id="IPR029058">
    <property type="entry name" value="AB_hydrolase_fold"/>
</dbReference>
<name>A0A977T778_9BACT</name>
<keyword evidence="2" id="KW-0645">Protease</keyword>
<evidence type="ECO:0000256" key="1">
    <source>
        <dbReference type="ARBA" id="ARBA00011079"/>
    </source>
</evidence>
<evidence type="ECO:0000256" key="2">
    <source>
        <dbReference type="ARBA" id="ARBA00022670"/>
    </source>
</evidence>
<evidence type="ECO:0000256" key="3">
    <source>
        <dbReference type="ARBA" id="ARBA00022729"/>
    </source>
</evidence>
<protein>
    <submittedName>
        <fullName evidence="6">Alpha/beta fold hydrolase</fullName>
    </submittedName>
</protein>
<keyword evidence="4 6" id="KW-0378">Hydrolase</keyword>
<proteinExistence type="inferred from homology"/>